<dbReference type="SFLD" id="SFLDS00003">
    <property type="entry name" value="Haloacid_Dehalogenase"/>
    <property type="match status" value="1"/>
</dbReference>
<dbReference type="PRINTS" id="PR00119">
    <property type="entry name" value="CATATPASE"/>
</dbReference>
<dbReference type="PANTHER" id="PTHR10000:SF8">
    <property type="entry name" value="HAD SUPERFAMILY HYDROLASE-LIKE, TYPE 3"/>
    <property type="match status" value="1"/>
</dbReference>
<dbReference type="SUPFAM" id="SSF56784">
    <property type="entry name" value="HAD-like"/>
    <property type="match status" value="1"/>
</dbReference>
<dbReference type="CDD" id="cd07516">
    <property type="entry name" value="HAD_Pase"/>
    <property type="match status" value="1"/>
</dbReference>
<name>A0A3E4QTV1_9ACTN</name>
<dbReference type="InterPro" id="IPR036412">
    <property type="entry name" value="HAD-like_sf"/>
</dbReference>
<dbReference type="Gene3D" id="3.30.1240.10">
    <property type="match status" value="1"/>
</dbReference>
<dbReference type="Proteomes" id="UP000260943">
    <property type="component" value="Unassembled WGS sequence"/>
</dbReference>
<dbReference type="GO" id="GO:0005829">
    <property type="term" value="C:cytosol"/>
    <property type="evidence" value="ECO:0007669"/>
    <property type="project" value="TreeGrafter"/>
</dbReference>
<gene>
    <name evidence="1" type="ORF">DXC81_05630</name>
</gene>
<dbReference type="Gene3D" id="3.40.50.1000">
    <property type="entry name" value="HAD superfamily/HAD-like"/>
    <property type="match status" value="1"/>
</dbReference>
<dbReference type="RefSeq" id="WP_117679567.1">
    <property type="nucleotide sequence ID" value="NZ_QSRJ01000005.1"/>
</dbReference>
<accession>A0A3E4QTV1</accession>
<evidence type="ECO:0000313" key="1">
    <source>
        <dbReference type="EMBL" id="RGL10511.1"/>
    </source>
</evidence>
<dbReference type="PANTHER" id="PTHR10000">
    <property type="entry name" value="PHOSPHOSERINE PHOSPHATASE"/>
    <property type="match status" value="1"/>
</dbReference>
<evidence type="ECO:0000313" key="2">
    <source>
        <dbReference type="Proteomes" id="UP000260943"/>
    </source>
</evidence>
<dbReference type="SFLD" id="SFLDG01140">
    <property type="entry name" value="C2.B:_Phosphomannomutase_and_P"/>
    <property type="match status" value="1"/>
</dbReference>
<dbReference type="EMBL" id="QSRJ01000005">
    <property type="protein sequence ID" value="RGL10511.1"/>
    <property type="molecule type" value="Genomic_DNA"/>
</dbReference>
<proteinExistence type="predicted"/>
<dbReference type="InterPro" id="IPR006379">
    <property type="entry name" value="HAD-SF_hydro_IIB"/>
</dbReference>
<dbReference type="InterPro" id="IPR023214">
    <property type="entry name" value="HAD_sf"/>
</dbReference>
<dbReference type="NCBIfam" id="TIGR00099">
    <property type="entry name" value="Cof-subfamily"/>
    <property type="match status" value="1"/>
</dbReference>
<dbReference type="PROSITE" id="PS01229">
    <property type="entry name" value="COF_2"/>
    <property type="match status" value="1"/>
</dbReference>
<reference evidence="1 2" key="1">
    <citation type="submission" date="2018-08" db="EMBL/GenBank/DDBJ databases">
        <title>A genome reference for cultivated species of the human gut microbiota.</title>
        <authorList>
            <person name="Zou Y."/>
            <person name="Xue W."/>
            <person name="Luo G."/>
        </authorList>
    </citation>
    <scope>NUCLEOTIDE SEQUENCE [LARGE SCALE GENOMIC DNA]</scope>
    <source>
        <strain evidence="1 2">TF08-14</strain>
    </source>
</reference>
<protein>
    <submittedName>
        <fullName evidence="1">HAD family phosphatase</fullName>
    </submittedName>
</protein>
<dbReference type="Pfam" id="PF08282">
    <property type="entry name" value="Hydrolase_3"/>
    <property type="match status" value="1"/>
</dbReference>
<sequence>MEVKAIALDIDGTLTDDSKRITPRTKEALLEAERKGVRLILASGRPAHGLRRIARELELESHGGMLLAYNGAQVRDAATGELLFDQPMSEGDARAVLAHMREFDVIPMLVDGDRLYVEEACRCEILHKGVAKNIIKYERDMCDLRVHEVHDIVGWCRLPQDKVLVAGTDTYLVEHHAEMAAPFADRLSCTFTADFYFEFTAPGIDKANALRKALPQRGIDISKVIAFGDGQNDASMLAAAGMGVAMGNAGKEARDAADMITATNNEDGIARALEELLS</sequence>
<dbReference type="InterPro" id="IPR000150">
    <property type="entry name" value="Cof"/>
</dbReference>
<dbReference type="NCBIfam" id="TIGR01484">
    <property type="entry name" value="HAD-SF-IIB"/>
    <property type="match status" value="1"/>
</dbReference>
<dbReference type="GO" id="GO:0016791">
    <property type="term" value="F:phosphatase activity"/>
    <property type="evidence" value="ECO:0007669"/>
    <property type="project" value="TreeGrafter"/>
</dbReference>
<organism evidence="1 2">
    <name type="scientific">Collinsella tanakaei</name>
    <dbReference type="NCBI Taxonomy" id="626935"/>
    <lineage>
        <taxon>Bacteria</taxon>
        <taxon>Bacillati</taxon>
        <taxon>Actinomycetota</taxon>
        <taxon>Coriobacteriia</taxon>
        <taxon>Coriobacteriales</taxon>
        <taxon>Coriobacteriaceae</taxon>
        <taxon>Collinsella</taxon>
    </lineage>
</organism>
<dbReference type="GO" id="GO:0000287">
    <property type="term" value="F:magnesium ion binding"/>
    <property type="evidence" value="ECO:0007669"/>
    <property type="project" value="TreeGrafter"/>
</dbReference>
<comment type="caution">
    <text evidence="1">The sequence shown here is derived from an EMBL/GenBank/DDBJ whole genome shotgun (WGS) entry which is preliminary data.</text>
</comment>
<dbReference type="AlphaFoldDB" id="A0A3E4QTV1"/>